<dbReference type="PANTHER" id="PTHR33371">
    <property type="entry name" value="INTERMEMBRANE PHOSPHOLIPID TRANSPORT SYSTEM BINDING PROTEIN MLAD-RELATED"/>
    <property type="match status" value="1"/>
</dbReference>
<dbReference type="InterPro" id="IPR052336">
    <property type="entry name" value="MlaD_Phospholipid_Transporter"/>
</dbReference>
<dbReference type="InterPro" id="IPR005693">
    <property type="entry name" value="Mce"/>
</dbReference>
<evidence type="ECO:0000259" key="3">
    <source>
        <dbReference type="Pfam" id="PF11887"/>
    </source>
</evidence>
<dbReference type="Pfam" id="PF02470">
    <property type="entry name" value="MlaD"/>
    <property type="match status" value="1"/>
</dbReference>
<dbReference type="RefSeq" id="WP_161106261.1">
    <property type="nucleotide sequence ID" value="NZ_JBHLYI010000020.1"/>
</dbReference>
<reference evidence="4 5" key="1">
    <citation type="submission" date="2019-12" db="EMBL/GenBank/DDBJ databases">
        <title>Nocardia macrotermitis sp. nov. and Nocardia aurantia sp. nov., isolated from the gut of the fungus growing-termite Macrotermes natalensis.</title>
        <authorList>
            <person name="Christine B."/>
            <person name="Rene B."/>
        </authorList>
    </citation>
    <scope>NUCLEOTIDE SEQUENCE [LARGE SCALE GENOMIC DNA]</scope>
    <source>
        <strain evidence="4 5">DSM 102126</strain>
    </source>
</reference>
<dbReference type="Pfam" id="PF11887">
    <property type="entry name" value="Mce4_CUP1"/>
    <property type="match status" value="1"/>
</dbReference>
<protein>
    <submittedName>
        <fullName evidence="4">MCE family protein</fullName>
    </submittedName>
</protein>
<sequence length="351" mass="36903">MRNLTAPLIKSALFIFVTVLATLVLAMSIAQTTSGKTTGYKARFTDASGLRVGDSVRIAGVQVGRVKSVEVKDQRIAQVSFTVEKDRVLPATSTATIKYLNLVGARFIELDRGTGSGGSLAPGATIPVDRTTPALNLTELFNGFRPLFAALSPADVNKLATSIVQIMQGEGGTVQDLLSTVGSLTGAIADKDKVIGEVVDNLTTVLDTVNSRGDELSSLITTLRQLVSGLAADRKPIGDAISALDDLATSTASLLSSGRPALKSDIAQLGRLSNNLNRDQPTIQRFLDTLPQKEAAIGRLGTYGSWMNFYLCEATVSGVKYQTVPGGQTPPDPTGVQRPTKGPGLERCGGK</sequence>
<feature type="domain" description="Mce/MlaD" evidence="2">
    <location>
        <begin position="38"/>
        <end position="113"/>
    </location>
</feature>
<name>A0A6I4WI96_9ACTN</name>
<evidence type="ECO:0000256" key="1">
    <source>
        <dbReference type="SAM" id="MobiDB-lite"/>
    </source>
</evidence>
<evidence type="ECO:0000313" key="5">
    <source>
        <dbReference type="Proteomes" id="UP000431901"/>
    </source>
</evidence>
<keyword evidence="5" id="KW-1185">Reference proteome</keyword>
<comment type="caution">
    <text evidence="4">The sequence shown here is derived from an EMBL/GenBank/DDBJ whole genome shotgun (WGS) entry which is preliminary data.</text>
</comment>
<dbReference type="OrthoDB" id="338143at2"/>
<dbReference type="GO" id="GO:0051701">
    <property type="term" value="P:biological process involved in interaction with host"/>
    <property type="evidence" value="ECO:0007669"/>
    <property type="project" value="TreeGrafter"/>
</dbReference>
<dbReference type="NCBIfam" id="TIGR00996">
    <property type="entry name" value="Mtu_fam_mce"/>
    <property type="match status" value="1"/>
</dbReference>
<dbReference type="EMBL" id="WUTW01000010">
    <property type="protein sequence ID" value="MXQ68075.1"/>
    <property type="molecule type" value="Genomic_DNA"/>
</dbReference>
<dbReference type="InterPro" id="IPR024516">
    <property type="entry name" value="Mce_C"/>
</dbReference>
<accession>A0A6I4WI96</accession>
<dbReference type="Proteomes" id="UP000431901">
    <property type="component" value="Unassembled WGS sequence"/>
</dbReference>
<dbReference type="AlphaFoldDB" id="A0A6I4WI96"/>
<dbReference type="InterPro" id="IPR003399">
    <property type="entry name" value="Mce/MlaD"/>
</dbReference>
<gene>
    <name evidence="4" type="ORF">GQ466_29070</name>
</gene>
<feature type="region of interest" description="Disordered" evidence="1">
    <location>
        <begin position="323"/>
        <end position="351"/>
    </location>
</feature>
<dbReference type="PANTHER" id="PTHR33371:SF17">
    <property type="entry name" value="MCE-FAMILY PROTEIN MCE1B"/>
    <property type="match status" value="1"/>
</dbReference>
<proteinExistence type="predicted"/>
<evidence type="ECO:0000313" key="4">
    <source>
        <dbReference type="EMBL" id="MXQ68075.1"/>
    </source>
</evidence>
<dbReference type="GO" id="GO:0005576">
    <property type="term" value="C:extracellular region"/>
    <property type="evidence" value="ECO:0007669"/>
    <property type="project" value="TreeGrafter"/>
</dbReference>
<evidence type="ECO:0000259" key="2">
    <source>
        <dbReference type="Pfam" id="PF02470"/>
    </source>
</evidence>
<organism evidence="4 5">
    <name type="scientific">Actinomadura rayongensis</name>
    <dbReference type="NCBI Taxonomy" id="1429076"/>
    <lineage>
        <taxon>Bacteria</taxon>
        <taxon>Bacillati</taxon>
        <taxon>Actinomycetota</taxon>
        <taxon>Actinomycetes</taxon>
        <taxon>Streptosporangiales</taxon>
        <taxon>Thermomonosporaceae</taxon>
        <taxon>Actinomadura</taxon>
    </lineage>
</organism>
<feature type="domain" description="Mammalian cell entry C-terminal" evidence="3">
    <location>
        <begin position="118"/>
        <end position="312"/>
    </location>
</feature>